<dbReference type="InterPro" id="IPR005586">
    <property type="entry name" value="ABC_trans_aux"/>
</dbReference>
<comment type="caution">
    <text evidence="3">The sequence shown here is derived from an EMBL/GenBank/DDBJ whole genome shotgun (WGS) entry which is preliminary data.</text>
</comment>
<dbReference type="PROSITE" id="PS51257">
    <property type="entry name" value="PROKAR_LIPOPROTEIN"/>
    <property type="match status" value="1"/>
</dbReference>
<proteinExistence type="predicted"/>
<dbReference type="Proteomes" id="UP000256763">
    <property type="component" value="Unassembled WGS sequence"/>
</dbReference>
<dbReference type="SUPFAM" id="SSF159594">
    <property type="entry name" value="XCC0632-like"/>
    <property type="match status" value="1"/>
</dbReference>
<sequence length="203" mass="22183">MPNRLLSLAIAVALLSACALPPTGDRAAPQQYQLSLDEYPTPLAEPLAGILLIEQPRAAPGFDNRNIAYQVRDFEIQHYTRSRWADTPTRMLNGVLINVLESSGIAEVVTTPATNMPPDLRLVIDQLSLQQRFTDSDTSYTQLRMRVQLIDPNAQRVLGSQLINVRQPAPSANAAGGVRAANAALAEAVVEITQFTEALLRTR</sequence>
<feature type="domain" description="ABC-type transport auxiliary lipoprotein component" evidence="2">
    <location>
        <begin position="32"/>
        <end position="192"/>
    </location>
</feature>
<dbReference type="Pfam" id="PF03886">
    <property type="entry name" value="ABC_trans_aux"/>
    <property type="match status" value="1"/>
</dbReference>
<evidence type="ECO:0000259" key="2">
    <source>
        <dbReference type="Pfam" id="PF03886"/>
    </source>
</evidence>
<evidence type="ECO:0000313" key="4">
    <source>
        <dbReference type="Proteomes" id="UP000256763"/>
    </source>
</evidence>
<reference evidence="4" key="1">
    <citation type="submission" date="2017-05" db="EMBL/GenBank/DDBJ databases">
        <authorList>
            <person name="Sharma S."/>
            <person name="Sidhu C."/>
            <person name="Pinnaka A.K."/>
        </authorList>
    </citation>
    <scope>NUCLEOTIDE SEQUENCE [LARGE SCALE GENOMIC DNA]</scope>
    <source>
        <strain evidence="4">AK93</strain>
    </source>
</reference>
<protein>
    <recommendedName>
        <fullName evidence="2">ABC-type transport auxiliary lipoprotein component domain-containing protein</fullName>
    </recommendedName>
</protein>
<organism evidence="3 4">
    <name type="scientific">Alkalilimnicola ehrlichii</name>
    <dbReference type="NCBI Taxonomy" id="351052"/>
    <lineage>
        <taxon>Bacteria</taxon>
        <taxon>Pseudomonadati</taxon>
        <taxon>Pseudomonadota</taxon>
        <taxon>Gammaproteobacteria</taxon>
        <taxon>Chromatiales</taxon>
        <taxon>Ectothiorhodospiraceae</taxon>
        <taxon>Alkalilimnicola</taxon>
    </lineage>
</organism>
<dbReference type="RefSeq" id="WP_116301007.1">
    <property type="nucleotide sequence ID" value="NZ_NFZV01000002.1"/>
</dbReference>
<dbReference type="EMBL" id="NFZW01000002">
    <property type="protein sequence ID" value="RFA38992.1"/>
    <property type="molecule type" value="Genomic_DNA"/>
</dbReference>
<evidence type="ECO:0000256" key="1">
    <source>
        <dbReference type="SAM" id="SignalP"/>
    </source>
</evidence>
<feature type="chain" id="PRO_5017695349" description="ABC-type transport auxiliary lipoprotein component domain-containing protein" evidence="1">
    <location>
        <begin position="28"/>
        <end position="203"/>
    </location>
</feature>
<dbReference type="AlphaFoldDB" id="A0A3E0X0Q6"/>
<evidence type="ECO:0000313" key="3">
    <source>
        <dbReference type="EMBL" id="RFA38992.1"/>
    </source>
</evidence>
<feature type="signal peptide" evidence="1">
    <location>
        <begin position="1"/>
        <end position="27"/>
    </location>
</feature>
<keyword evidence="4" id="KW-1185">Reference proteome</keyword>
<name>A0A3E0X0Q6_9GAMM</name>
<dbReference type="OrthoDB" id="5624722at2"/>
<keyword evidence="1" id="KW-0732">Signal</keyword>
<dbReference type="Gene3D" id="3.40.50.10610">
    <property type="entry name" value="ABC-type transport auxiliary lipoprotein component"/>
    <property type="match status" value="1"/>
</dbReference>
<accession>A0A3E0X0Q6</accession>
<gene>
    <name evidence="3" type="ORF">CAL65_03600</name>
</gene>